<dbReference type="OrthoDB" id="6194834at2"/>
<name>A0A073KCA7_9BACI</name>
<evidence type="ECO:0000313" key="3">
    <source>
        <dbReference type="Proteomes" id="UP000027778"/>
    </source>
</evidence>
<dbReference type="Proteomes" id="UP000027778">
    <property type="component" value="Unassembled WGS sequence"/>
</dbReference>
<dbReference type="AlphaFoldDB" id="A0A073KCA7"/>
<evidence type="ECO:0000313" key="2">
    <source>
        <dbReference type="EMBL" id="KEK24092.1"/>
    </source>
</evidence>
<reference evidence="2 3" key="1">
    <citation type="submission" date="2014-06" db="EMBL/GenBank/DDBJ databases">
        <title>Draft genome sequence of Bacillus gaemokensis JCM 15801 (MCCC 1A00707).</title>
        <authorList>
            <person name="Lai Q."/>
            <person name="Liu Y."/>
            <person name="Shao Z."/>
        </authorList>
    </citation>
    <scope>NUCLEOTIDE SEQUENCE [LARGE SCALE GENOMIC DNA]</scope>
    <source>
        <strain evidence="2 3">JCM 15801</strain>
    </source>
</reference>
<feature type="transmembrane region" description="Helical" evidence="1">
    <location>
        <begin position="6"/>
        <end position="22"/>
    </location>
</feature>
<comment type="caution">
    <text evidence="2">The sequence shown here is derived from an EMBL/GenBank/DDBJ whole genome shotgun (WGS) entry which is preliminary data.</text>
</comment>
<keyword evidence="3" id="KW-1185">Reference proteome</keyword>
<dbReference type="RefSeq" id="WP_033674726.1">
    <property type="nucleotide sequence ID" value="NZ_JOTM01000009.1"/>
</dbReference>
<proteinExistence type="predicted"/>
<evidence type="ECO:0000256" key="1">
    <source>
        <dbReference type="SAM" id="Phobius"/>
    </source>
</evidence>
<protein>
    <submittedName>
        <fullName evidence="2">Uncharacterized protein</fullName>
    </submittedName>
</protein>
<keyword evidence="1" id="KW-0812">Transmembrane</keyword>
<keyword evidence="1" id="KW-1133">Transmembrane helix</keyword>
<gene>
    <name evidence="2" type="ORF">BAGA_28990</name>
</gene>
<accession>A0A073KCA7</accession>
<dbReference type="EMBL" id="JOTM01000009">
    <property type="protein sequence ID" value="KEK24092.1"/>
    <property type="molecule type" value="Genomic_DNA"/>
</dbReference>
<organism evidence="2 3">
    <name type="scientific">Bacillus gaemokensis</name>
    <dbReference type="NCBI Taxonomy" id="574375"/>
    <lineage>
        <taxon>Bacteria</taxon>
        <taxon>Bacillati</taxon>
        <taxon>Bacillota</taxon>
        <taxon>Bacilli</taxon>
        <taxon>Bacillales</taxon>
        <taxon>Bacillaceae</taxon>
        <taxon>Bacillus</taxon>
        <taxon>Bacillus cereus group</taxon>
    </lineage>
</organism>
<sequence>MLKSKPFILALVICIALSIFIFQKRKVIFQEGNPIPFAIAISKMVIQDKEMVAVEPIDNKYPYLVKRGKMEPFINMMEEDGWSFVERDIMANSLTFEKGDQSKSVSYKYYTRYYTLIYSS</sequence>
<keyword evidence="1" id="KW-0472">Membrane</keyword>